<dbReference type="RefSeq" id="WP_155587456.1">
    <property type="nucleotide sequence ID" value="NZ_WFKQ01000008.1"/>
</dbReference>
<evidence type="ECO:0000256" key="1">
    <source>
        <dbReference type="SAM" id="Coils"/>
    </source>
</evidence>
<keyword evidence="4" id="KW-0732">Signal</keyword>
<feature type="chain" id="PRO_5033054552" description="SH3 domain protein" evidence="4">
    <location>
        <begin position="46"/>
        <end position="188"/>
    </location>
</feature>
<proteinExistence type="predicted"/>
<evidence type="ECO:0000256" key="2">
    <source>
        <dbReference type="SAM" id="MobiDB-lite"/>
    </source>
</evidence>
<feature type="transmembrane region" description="Helical" evidence="3">
    <location>
        <begin position="159"/>
        <end position="182"/>
    </location>
</feature>
<feature type="signal peptide" evidence="4">
    <location>
        <begin position="1"/>
        <end position="45"/>
    </location>
</feature>
<comment type="caution">
    <text evidence="5">The sequence shown here is derived from an EMBL/GenBank/DDBJ whole genome shotgun (WGS) entry which is preliminary data.</text>
</comment>
<keyword evidence="3" id="KW-0812">Transmembrane</keyword>
<dbReference type="EMBL" id="WFKQ01000008">
    <property type="protein sequence ID" value="MUG32913.1"/>
    <property type="molecule type" value="Genomic_DNA"/>
</dbReference>
<evidence type="ECO:0000256" key="4">
    <source>
        <dbReference type="SAM" id="SignalP"/>
    </source>
</evidence>
<feature type="coiled-coil region" evidence="1">
    <location>
        <begin position="127"/>
        <end position="154"/>
    </location>
</feature>
<organism evidence="5 6">
    <name type="scientific">Psychrobacter sanguinis</name>
    <dbReference type="NCBI Taxonomy" id="861445"/>
    <lineage>
        <taxon>Bacteria</taxon>
        <taxon>Pseudomonadati</taxon>
        <taxon>Pseudomonadota</taxon>
        <taxon>Gammaproteobacteria</taxon>
        <taxon>Moraxellales</taxon>
        <taxon>Moraxellaceae</taxon>
        <taxon>Psychrobacter</taxon>
    </lineage>
</organism>
<evidence type="ECO:0000256" key="3">
    <source>
        <dbReference type="SAM" id="Phobius"/>
    </source>
</evidence>
<evidence type="ECO:0000313" key="6">
    <source>
        <dbReference type="Proteomes" id="UP000442109"/>
    </source>
</evidence>
<name>A0A844M278_9GAMM</name>
<accession>A0A844M278</accession>
<keyword evidence="3" id="KW-0472">Membrane</keyword>
<protein>
    <recommendedName>
        <fullName evidence="7">SH3 domain protein</fullName>
    </recommendedName>
</protein>
<keyword evidence="6" id="KW-1185">Reference proteome</keyword>
<dbReference type="OrthoDB" id="6650276at2"/>
<feature type="compositionally biased region" description="Polar residues" evidence="2">
    <location>
        <begin position="90"/>
        <end position="100"/>
    </location>
</feature>
<reference evidence="5 6" key="1">
    <citation type="journal article" date="2019" name="PLoS ONE">
        <title>Pup mortality in New Zealand sea lions (Phocarctos hookeri) at Enderby Island, Auckland Islands, 2013-18.</title>
        <authorList>
            <person name="Michael S.A."/>
            <person name="Hayman D.T.S."/>
            <person name="Gray R."/>
            <person name="Zhang J."/>
            <person name="Rogers L."/>
            <person name="Roe W.D."/>
        </authorList>
    </citation>
    <scope>NUCLEOTIDE SEQUENCE [LARGE SCALE GENOMIC DNA]</scope>
    <source>
        <strain evidence="5 6">SM868</strain>
    </source>
</reference>
<evidence type="ECO:0000313" key="5">
    <source>
        <dbReference type="EMBL" id="MUG32913.1"/>
    </source>
</evidence>
<keyword evidence="1" id="KW-0175">Coiled coil</keyword>
<feature type="region of interest" description="Disordered" evidence="2">
    <location>
        <begin position="56"/>
        <end position="106"/>
    </location>
</feature>
<gene>
    <name evidence="5" type="ORF">GB996_08890</name>
</gene>
<sequence>MRAASDFAQSQTPSLSSPKTRYRLAAMLSAGLLSMAFALPLTAVAAPTVVVNQPGAQATEQAPTDPQVAPPPASPFNGDTLPKTVHSEQQDAAAQASGTDADTDVLKNPKSLASKMQPSDADLSAANQELLSRNAQLQRDVNDLETRVNVLINERSGQLFMYGAVTVAVSLFLGVLLGGFIFSRRDRW</sequence>
<keyword evidence="3" id="KW-1133">Transmembrane helix</keyword>
<dbReference type="Proteomes" id="UP000442109">
    <property type="component" value="Unassembled WGS sequence"/>
</dbReference>
<dbReference type="AlphaFoldDB" id="A0A844M278"/>
<evidence type="ECO:0008006" key="7">
    <source>
        <dbReference type="Google" id="ProtNLM"/>
    </source>
</evidence>